<accession>A0A4R7YKG3</accession>
<keyword evidence="3" id="KW-0732">Signal</keyword>
<dbReference type="SUPFAM" id="SSF53850">
    <property type="entry name" value="Periplasmic binding protein-like II"/>
    <property type="match status" value="1"/>
</dbReference>
<dbReference type="AlphaFoldDB" id="A0A4R7YKG3"/>
<dbReference type="OrthoDB" id="9795467at2"/>
<dbReference type="InterPro" id="IPR006059">
    <property type="entry name" value="SBP"/>
</dbReference>
<dbReference type="Gene3D" id="3.40.190.10">
    <property type="entry name" value="Periplasmic binding protein-like II"/>
    <property type="match status" value="2"/>
</dbReference>
<comment type="similarity">
    <text evidence="1">Belongs to the bacterial solute-binding protein 1 family.</text>
</comment>
<dbReference type="PANTHER" id="PTHR43649:SF34">
    <property type="entry name" value="ABC TRANSPORTER PERIPLASMIC-BINDING PROTEIN YCJN-RELATED"/>
    <property type="match status" value="1"/>
</dbReference>
<evidence type="ECO:0000313" key="5">
    <source>
        <dbReference type="Proteomes" id="UP000294697"/>
    </source>
</evidence>
<comment type="caution">
    <text evidence="4">The sequence shown here is derived from an EMBL/GenBank/DDBJ whole genome shotgun (WGS) entry which is preliminary data.</text>
</comment>
<dbReference type="EMBL" id="SODA01000050">
    <property type="protein sequence ID" value="TDV97105.1"/>
    <property type="molecule type" value="Genomic_DNA"/>
</dbReference>
<dbReference type="Proteomes" id="UP000294697">
    <property type="component" value="Unassembled WGS sequence"/>
</dbReference>
<dbReference type="InterPro" id="IPR050490">
    <property type="entry name" value="Bact_solute-bd_prot1"/>
</dbReference>
<evidence type="ECO:0000256" key="2">
    <source>
        <dbReference type="ARBA" id="ARBA00022448"/>
    </source>
</evidence>
<evidence type="ECO:0000256" key="1">
    <source>
        <dbReference type="ARBA" id="ARBA00008520"/>
    </source>
</evidence>
<dbReference type="PANTHER" id="PTHR43649">
    <property type="entry name" value="ARABINOSE-BINDING PROTEIN-RELATED"/>
    <property type="match status" value="1"/>
</dbReference>
<dbReference type="CDD" id="cd13585">
    <property type="entry name" value="PBP2_TMBP_like"/>
    <property type="match status" value="1"/>
</dbReference>
<proteinExistence type="inferred from homology"/>
<organism evidence="4 5">
    <name type="scientific">Halanaerobium saccharolyticum</name>
    <dbReference type="NCBI Taxonomy" id="43595"/>
    <lineage>
        <taxon>Bacteria</taxon>
        <taxon>Bacillati</taxon>
        <taxon>Bacillota</taxon>
        <taxon>Clostridia</taxon>
        <taxon>Halanaerobiales</taxon>
        <taxon>Halanaerobiaceae</taxon>
        <taxon>Halanaerobium</taxon>
    </lineage>
</organism>
<dbReference type="RefSeq" id="WP_111573531.1">
    <property type="nucleotide sequence ID" value="NZ_QLME01000045.1"/>
</dbReference>
<evidence type="ECO:0000256" key="3">
    <source>
        <dbReference type="ARBA" id="ARBA00022729"/>
    </source>
</evidence>
<reference evidence="4 5" key="1">
    <citation type="submission" date="2019-03" db="EMBL/GenBank/DDBJ databases">
        <title>Subsurface microbial communities from deep shales in Ohio and West Virginia, USA.</title>
        <authorList>
            <person name="Wrighton K."/>
        </authorList>
    </citation>
    <scope>NUCLEOTIDE SEQUENCE [LARGE SCALE GENOMIC DNA]</scope>
    <source>
        <strain evidence="4 5">MSL9.2</strain>
    </source>
</reference>
<keyword evidence="2" id="KW-0813">Transport</keyword>
<protein>
    <submittedName>
        <fullName evidence="4">Carbohydrate ABC transporter substrate-binding protein (CUT1 family)</fullName>
    </submittedName>
</protein>
<name>A0A4R7YKG3_9FIRM</name>
<gene>
    <name evidence="4" type="ORF">C8C77_1501</name>
</gene>
<evidence type="ECO:0000313" key="4">
    <source>
        <dbReference type="EMBL" id="TDV97105.1"/>
    </source>
</evidence>
<dbReference type="Pfam" id="PF01547">
    <property type="entry name" value="SBP_bac_1"/>
    <property type="match status" value="1"/>
</dbReference>
<sequence>MFKSKRKVLIVSLLMVLFLGFSSLVGAKSITVLVEGGGPAHKVAESTAEEFEKISGYEVIIETAPYDGIYDKMRAEIASPTGAYDVATIDVLWIPFLYNGLLPLDDVLTEDMKNDFFPGLVEGGSINNNSYGIPVWTNSKLLLYRKDLFNNEEYKKEFNKEYGYELEVPKNWEEFRDVAKFFTKDLDNDGVTDLYGTAVIGGNHGDSVTGWLEHSLQAGAESLVIDDKGDIVINKEPYIEGLNFLNKIVNEDKSVPSGTLEMLIPQAANLFWDGKLAMTLTWGHFYVPSNDPEQSSIAGNVGVAPMISGDKGIGAIPGPWYQVVPESSNEKEIAKEYLRFLYERNNLYLEELGVAARESVFNAFKDKKGYEHLEPMMKTLNAEQTKNRPAIREWQRIESEALIPAVQYTLGGSKTVEESIEWANEQIENILK</sequence>